<protein>
    <submittedName>
        <fullName evidence="1">Uncharacterized protein</fullName>
    </submittedName>
</protein>
<dbReference type="KEGG" id="vg:80517328"/>
<reference evidence="1" key="2">
    <citation type="journal article" date="2018" name="Nat. Commun.">
        <title>Tailed giant Tupanvirus possesses the most complete translational apparatus of the known virosphere.</title>
        <authorList>
            <person name="Abrahao J."/>
            <person name="Silva L."/>
            <person name="Silva L.S."/>
            <person name="Khalil J.Y.B."/>
            <person name="Rodrigues R."/>
            <person name="Arantes T."/>
            <person name="Assis F."/>
            <person name="Boratto P."/>
            <person name="Andrade M."/>
            <person name="Kroon E.G."/>
            <person name="Ribeiro B."/>
            <person name="Bergier I."/>
            <person name="Seligmann H."/>
            <person name="Ghigo E."/>
            <person name="Colson P."/>
            <person name="Levasseur A."/>
            <person name="Kroemer G."/>
            <person name="Raoult D."/>
            <person name="La Scola B."/>
        </authorList>
    </citation>
    <scope>NUCLEOTIDE SEQUENCE [LARGE SCALE GENOMIC DNA]</scope>
    <source>
        <strain evidence="1">Deep ocean</strain>
    </source>
</reference>
<dbReference type="EMBL" id="MF405918">
    <property type="protein sequence ID" value="QKU34023.1"/>
    <property type="molecule type" value="Genomic_DNA"/>
</dbReference>
<evidence type="ECO:0000313" key="1">
    <source>
        <dbReference type="EMBL" id="QKU34023.1"/>
    </source>
</evidence>
<dbReference type="RefSeq" id="YP_010780637.1">
    <property type="nucleotide sequence ID" value="NC_075038.1"/>
</dbReference>
<sequence>MINIPFYYEQCNKSYMPSYPFFNDKLKAVQKLCKKIYVKDMNNENEYATQLQSIIKPTDICNDCDVKKFYKLGNIIWANTLLHKIKNHKSYPSEYFIKIILALVIINDYIVNPPIQLNTNQINSFSYIPLHYNKLLIIDALMHQGSKPRYSITKNNSTEKFIYSEHSGAISVKNKTINNIIVSAETDRMDATDENIFLPTNTEILAKHEYIFHTHPNTSKYAGRISEGILYEFPSANDLFNFIKYHNEGKAQASIVVAPEGTYVIRPIKYQKIFDFSYELFYHLRKYILKLEKMAIKKIKPIIDNISDPEVFHKEVGLDFTFIKLFNKFIEPANLFIEFYPRIKKNGEWRLRQINLPHIEK</sequence>
<name>A0A6N1NQ18_9VIRU</name>
<dbReference type="GeneID" id="80517328"/>
<organism evidence="1">
    <name type="scientific">Tupanvirus deep ocean</name>
    <dbReference type="NCBI Taxonomy" id="2126984"/>
    <lineage>
        <taxon>Viruses</taxon>
        <taxon>Varidnaviria</taxon>
        <taxon>Bamfordvirae</taxon>
        <taxon>Nucleocytoviricota</taxon>
        <taxon>Megaviricetes</taxon>
        <taxon>Imitervirales</taxon>
        <taxon>Mimiviridae</taxon>
        <taxon>Megamimivirinae</taxon>
        <taxon>Tupanvirus</taxon>
        <taxon>Tupanvirus altamarinense</taxon>
    </lineage>
</organism>
<proteinExistence type="predicted"/>
<accession>A0A6N1NQ18</accession>
<reference evidence="1" key="1">
    <citation type="submission" date="2017-06" db="EMBL/GenBank/DDBJ databases">
        <authorList>
            <person name="Assis F.L."/>
            <person name="Abrahao J.S."/>
            <person name="Silva L."/>
            <person name="Khalil J.B."/>
            <person name="Rodrigues R."/>
            <person name="Silva L.S."/>
            <person name="Boratto P."/>
            <person name="Andrade M."/>
            <person name="Kroon E.G."/>
            <person name="Ribeiro B."/>
            <person name="Bergier I."/>
            <person name="Seligmann H."/>
            <person name="Ghigo E."/>
            <person name="Colson P."/>
            <person name="Levasseur A."/>
            <person name="Raoult D."/>
            <person name="Scola B.L."/>
        </authorList>
    </citation>
    <scope>NUCLEOTIDE SEQUENCE</scope>
    <source>
        <strain evidence="1">Deep ocean</strain>
    </source>
</reference>